<evidence type="ECO:0000313" key="9">
    <source>
        <dbReference type="EMBL" id="CAA9233458.1"/>
    </source>
</evidence>
<name>A0A6J4HTJ0_9CHLR</name>
<comment type="similarity">
    <text evidence="2">Belongs to the autoinducer-2 exporter (AI-2E) (TC 2.A.86) family.</text>
</comment>
<evidence type="ECO:0000256" key="4">
    <source>
        <dbReference type="ARBA" id="ARBA00022475"/>
    </source>
</evidence>
<keyword evidence="6 8" id="KW-1133">Transmembrane helix</keyword>
<feature type="transmembrane region" description="Helical" evidence="8">
    <location>
        <begin position="12"/>
        <end position="34"/>
    </location>
</feature>
<keyword evidence="5 8" id="KW-0812">Transmembrane</keyword>
<evidence type="ECO:0000256" key="3">
    <source>
        <dbReference type="ARBA" id="ARBA00022448"/>
    </source>
</evidence>
<feature type="non-terminal residue" evidence="9">
    <location>
        <position position="1"/>
    </location>
</feature>
<protein>
    <submittedName>
        <fullName evidence="9">Uncharacterized UPF0118 membrane protein</fullName>
    </submittedName>
</protein>
<dbReference type="Pfam" id="PF01594">
    <property type="entry name" value="AI-2E_transport"/>
    <property type="match status" value="1"/>
</dbReference>
<sequence>FTRMTGKFARYFLVQAFSSVVTGILTGLYCWLIGIEFPFVWGLLATVLNFIPTVGSIVAIVPPTLFALAFGGLGTAALAFAGLSIIQFTMGNVVDPLLQGRAIQVSETVVLLSVVFWGWLWGIGGAFIAVPLTIAVVLLCEEFEPTRPLARFLSKPQD</sequence>
<comment type="subcellular location">
    <subcellularLocation>
        <location evidence="1">Cell membrane</location>
        <topology evidence="1">Multi-pass membrane protein</topology>
    </subcellularLocation>
</comment>
<dbReference type="InterPro" id="IPR002549">
    <property type="entry name" value="AI-2E-like"/>
</dbReference>
<organism evidence="9">
    <name type="scientific">uncultured Chloroflexia bacterium</name>
    <dbReference type="NCBI Taxonomy" id="1672391"/>
    <lineage>
        <taxon>Bacteria</taxon>
        <taxon>Bacillati</taxon>
        <taxon>Chloroflexota</taxon>
        <taxon>Chloroflexia</taxon>
        <taxon>environmental samples</taxon>
    </lineage>
</organism>
<dbReference type="GO" id="GO:0005886">
    <property type="term" value="C:plasma membrane"/>
    <property type="evidence" value="ECO:0007669"/>
    <property type="project" value="UniProtKB-SubCell"/>
</dbReference>
<accession>A0A6J4HTJ0</accession>
<reference evidence="9" key="1">
    <citation type="submission" date="2020-02" db="EMBL/GenBank/DDBJ databases">
        <authorList>
            <person name="Meier V. D."/>
        </authorList>
    </citation>
    <scope>NUCLEOTIDE SEQUENCE</scope>
    <source>
        <strain evidence="9">AVDCRST_MAG93</strain>
    </source>
</reference>
<proteinExistence type="inferred from homology"/>
<feature type="transmembrane region" description="Helical" evidence="8">
    <location>
        <begin position="68"/>
        <end position="90"/>
    </location>
</feature>
<feature type="transmembrane region" description="Helical" evidence="8">
    <location>
        <begin position="110"/>
        <end position="139"/>
    </location>
</feature>
<dbReference type="PANTHER" id="PTHR21716:SF53">
    <property type="entry name" value="PERMEASE PERM-RELATED"/>
    <property type="match status" value="1"/>
</dbReference>
<dbReference type="EMBL" id="CADCTR010000329">
    <property type="protein sequence ID" value="CAA9233458.1"/>
    <property type="molecule type" value="Genomic_DNA"/>
</dbReference>
<gene>
    <name evidence="9" type="ORF">AVDCRST_MAG93-995</name>
</gene>
<evidence type="ECO:0000256" key="1">
    <source>
        <dbReference type="ARBA" id="ARBA00004651"/>
    </source>
</evidence>
<evidence type="ECO:0000256" key="8">
    <source>
        <dbReference type="SAM" id="Phobius"/>
    </source>
</evidence>
<keyword evidence="4" id="KW-1003">Cell membrane</keyword>
<evidence type="ECO:0000256" key="5">
    <source>
        <dbReference type="ARBA" id="ARBA00022692"/>
    </source>
</evidence>
<keyword evidence="3" id="KW-0813">Transport</keyword>
<feature type="transmembrane region" description="Helical" evidence="8">
    <location>
        <begin position="40"/>
        <end position="61"/>
    </location>
</feature>
<dbReference type="PANTHER" id="PTHR21716">
    <property type="entry name" value="TRANSMEMBRANE PROTEIN"/>
    <property type="match status" value="1"/>
</dbReference>
<dbReference type="AlphaFoldDB" id="A0A6J4HTJ0"/>
<evidence type="ECO:0000256" key="7">
    <source>
        <dbReference type="ARBA" id="ARBA00023136"/>
    </source>
</evidence>
<keyword evidence="7 8" id="KW-0472">Membrane</keyword>
<evidence type="ECO:0000256" key="6">
    <source>
        <dbReference type="ARBA" id="ARBA00022989"/>
    </source>
</evidence>
<evidence type="ECO:0000256" key="2">
    <source>
        <dbReference type="ARBA" id="ARBA00009773"/>
    </source>
</evidence>